<dbReference type="RefSeq" id="WP_168603636.1">
    <property type="nucleotide sequence ID" value="NZ_JACIDX010000001.1"/>
</dbReference>
<sequence>MALPSKSAPCWQKLANGGLKKLRTTNLGAQMLSQRLEMSKLTPAQKADEVYDFFVKWERGLANEIAQLSSI</sequence>
<name>A0A7W6CG43_9SPHN</name>
<dbReference type="EMBL" id="JACIDX010000001">
    <property type="protein sequence ID" value="MBB3953120.1"/>
    <property type="molecule type" value="Genomic_DNA"/>
</dbReference>
<dbReference type="AlphaFoldDB" id="A0A7W6CG43"/>
<comment type="caution">
    <text evidence="1">The sequence shown here is derived from an EMBL/GenBank/DDBJ whole genome shotgun (WGS) entry which is preliminary data.</text>
</comment>
<reference evidence="1 2" key="1">
    <citation type="submission" date="2020-08" db="EMBL/GenBank/DDBJ databases">
        <title>Genomic Encyclopedia of Type Strains, Phase IV (KMG-IV): sequencing the most valuable type-strain genomes for metagenomic binning, comparative biology and taxonomic classification.</title>
        <authorList>
            <person name="Goeker M."/>
        </authorList>
    </citation>
    <scope>NUCLEOTIDE SEQUENCE [LARGE SCALE GENOMIC DNA]</scope>
    <source>
        <strain evidence="1 2">DSM 27057</strain>
    </source>
</reference>
<accession>A0A7W6CG43</accession>
<proteinExistence type="predicted"/>
<organism evidence="1 2">
    <name type="scientific">Novosphingobium sediminicola</name>
    <dbReference type="NCBI Taxonomy" id="563162"/>
    <lineage>
        <taxon>Bacteria</taxon>
        <taxon>Pseudomonadati</taxon>
        <taxon>Pseudomonadota</taxon>
        <taxon>Alphaproteobacteria</taxon>
        <taxon>Sphingomonadales</taxon>
        <taxon>Sphingomonadaceae</taxon>
        <taxon>Novosphingobium</taxon>
    </lineage>
</organism>
<keyword evidence="2" id="KW-1185">Reference proteome</keyword>
<evidence type="ECO:0000313" key="2">
    <source>
        <dbReference type="Proteomes" id="UP000548867"/>
    </source>
</evidence>
<gene>
    <name evidence="1" type="ORF">GGR38_000032</name>
</gene>
<protein>
    <submittedName>
        <fullName evidence="1">Uncharacterized protein</fullName>
    </submittedName>
</protein>
<evidence type="ECO:0000313" key="1">
    <source>
        <dbReference type="EMBL" id="MBB3953120.1"/>
    </source>
</evidence>
<dbReference type="Proteomes" id="UP000548867">
    <property type="component" value="Unassembled WGS sequence"/>
</dbReference>